<keyword evidence="4" id="KW-1185">Reference proteome</keyword>
<dbReference type="EMBL" id="QXIW01000027">
    <property type="protein sequence ID" value="RIE12993.1"/>
    <property type="molecule type" value="Genomic_DNA"/>
</dbReference>
<evidence type="ECO:0000313" key="5">
    <source>
        <dbReference type="Proteomes" id="UP000266042"/>
    </source>
</evidence>
<comment type="caution">
    <text evidence="2">The sequence shown here is derived from an EMBL/GenBank/DDBJ whole genome shotgun (WGS) entry which is preliminary data.</text>
</comment>
<keyword evidence="1" id="KW-0472">Membrane</keyword>
<sequence>MGFIKRFVVGLIVIVILVILGLGYLGFVPGVSKILGSDKPRNLGITYTAADLKSITSKNHVQRIVLESAPDIKSSFVLKGTQAINNVFTDKEITARLGQESDWLFNPFTNVQVKIGKDGTVEASGVVRVDRLRGYAEATGVSSQEIEAISKGMDKYKVPRISFPAYVKGSLSIENNKLNIDLSELYIGKIPVAKALYGQAKSAFEGFVYERLTSGGYGSLYIKSLSFSNGKMNFSGNIPKVITTTKTVLNDQ</sequence>
<dbReference type="Proteomes" id="UP000265724">
    <property type="component" value="Unassembled WGS sequence"/>
</dbReference>
<dbReference type="AlphaFoldDB" id="A0A398DET6"/>
<evidence type="ECO:0000313" key="3">
    <source>
        <dbReference type="EMBL" id="RIE13234.1"/>
    </source>
</evidence>
<evidence type="ECO:0000313" key="4">
    <source>
        <dbReference type="Proteomes" id="UP000265724"/>
    </source>
</evidence>
<feature type="transmembrane region" description="Helical" evidence="1">
    <location>
        <begin position="7"/>
        <end position="27"/>
    </location>
</feature>
<keyword evidence="1" id="KW-1133">Transmembrane helix</keyword>
<organism evidence="2 5">
    <name type="scientific">Candidatus Cryosericum hinesii</name>
    <dbReference type="NCBI Taxonomy" id="2290915"/>
    <lineage>
        <taxon>Bacteria</taxon>
        <taxon>Pseudomonadati</taxon>
        <taxon>Caldisericota/Cryosericota group</taxon>
        <taxon>Candidatus Cryosericota</taxon>
        <taxon>Candidatus Cryosericia</taxon>
        <taxon>Candidatus Cryosericales</taxon>
        <taxon>Candidatus Cryosericaceae</taxon>
        <taxon>Candidatus Cryosericum</taxon>
    </lineage>
</organism>
<name>A0A398DET6_9BACT</name>
<evidence type="ECO:0000313" key="2">
    <source>
        <dbReference type="EMBL" id="RIE12993.1"/>
    </source>
</evidence>
<dbReference type="RefSeq" id="WP_119087745.1">
    <property type="nucleotide sequence ID" value="NZ_QXIV01000037.1"/>
</dbReference>
<evidence type="ECO:0000256" key="1">
    <source>
        <dbReference type="SAM" id="Phobius"/>
    </source>
</evidence>
<keyword evidence="1" id="KW-0812">Transmembrane</keyword>
<protein>
    <submittedName>
        <fullName evidence="2">Uncharacterized protein</fullName>
    </submittedName>
</protein>
<dbReference type="Proteomes" id="UP000266042">
    <property type="component" value="Unassembled WGS sequence"/>
</dbReference>
<proteinExistence type="predicted"/>
<gene>
    <name evidence="3" type="ORF">SMC2_05750</name>
    <name evidence="2" type="ORF">SMC3_05360</name>
</gene>
<dbReference type="EMBL" id="QXIX01000044">
    <property type="protein sequence ID" value="RIE13234.1"/>
    <property type="molecule type" value="Genomic_DNA"/>
</dbReference>
<accession>A0A398DET6</accession>
<reference evidence="4 5" key="1">
    <citation type="submission" date="2018-09" db="EMBL/GenBank/DDBJ databases">
        <title>Discovery and Ecogenomic Context for Candidatus Cryosericales, a Global Caldiserica Order Active in Thawing Permafrost.</title>
        <authorList>
            <person name="Martinez M.A."/>
            <person name="Woodcroft B.J."/>
            <person name="Ignacio Espinoza J.C."/>
            <person name="Zayed A."/>
            <person name="Singleton C.M."/>
            <person name="Boyd J."/>
            <person name="Li Y.-F."/>
            <person name="Purvine S."/>
            <person name="Maughan H."/>
            <person name="Hodgkins S.B."/>
            <person name="Anderson D."/>
            <person name="Sederholm M."/>
            <person name="Temperton B."/>
            <person name="Saleska S.R."/>
            <person name="Tyson G.W."/>
            <person name="Rich V.I."/>
        </authorList>
    </citation>
    <scope>NUCLEOTIDE SEQUENCE [LARGE SCALE GENOMIC DNA]</scope>
    <source>
        <strain evidence="3 4">SMC2</strain>
        <strain evidence="2 5">SMC3</strain>
    </source>
</reference>